<dbReference type="Gene3D" id="3.40.109.10">
    <property type="entry name" value="NADH Oxidase"/>
    <property type="match status" value="1"/>
</dbReference>
<evidence type="ECO:0000259" key="6">
    <source>
        <dbReference type="Pfam" id="PF00881"/>
    </source>
</evidence>
<dbReference type="SUPFAM" id="SSF55469">
    <property type="entry name" value="FMN-dependent nitroreductase-like"/>
    <property type="match status" value="1"/>
</dbReference>
<dbReference type="PANTHER" id="PTHR43673:SF2">
    <property type="entry name" value="NITROREDUCTASE"/>
    <property type="match status" value="1"/>
</dbReference>
<dbReference type="GO" id="GO:0016491">
    <property type="term" value="F:oxidoreductase activity"/>
    <property type="evidence" value="ECO:0007669"/>
    <property type="project" value="UniProtKB-KW"/>
</dbReference>
<evidence type="ECO:0000256" key="4">
    <source>
        <dbReference type="ARBA" id="ARBA00022643"/>
    </source>
</evidence>
<evidence type="ECO:0000313" key="8">
    <source>
        <dbReference type="Proteomes" id="UP000198862"/>
    </source>
</evidence>
<evidence type="ECO:0000256" key="1">
    <source>
        <dbReference type="ARBA" id="ARBA00001917"/>
    </source>
</evidence>
<accession>A0A1I1J035</accession>
<protein>
    <submittedName>
        <fullName evidence="7">Nitroreductase</fullName>
    </submittedName>
</protein>
<evidence type="ECO:0000256" key="5">
    <source>
        <dbReference type="ARBA" id="ARBA00023002"/>
    </source>
</evidence>
<dbReference type="RefSeq" id="WP_091982560.1">
    <property type="nucleotide sequence ID" value="NZ_FOLO01000009.1"/>
</dbReference>
<comment type="cofactor">
    <cofactor evidence="1">
        <name>FMN</name>
        <dbReference type="ChEBI" id="CHEBI:58210"/>
    </cofactor>
</comment>
<gene>
    <name evidence="7" type="ORF">SAMN02745724_01605</name>
</gene>
<dbReference type="STRING" id="1123010.SAMN02745724_01605"/>
<dbReference type="Proteomes" id="UP000198862">
    <property type="component" value="Unassembled WGS sequence"/>
</dbReference>
<dbReference type="InterPro" id="IPR029479">
    <property type="entry name" value="Nitroreductase"/>
</dbReference>
<evidence type="ECO:0000256" key="3">
    <source>
        <dbReference type="ARBA" id="ARBA00022630"/>
    </source>
</evidence>
<dbReference type="InterPro" id="IPR000415">
    <property type="entry name" value="Nitroreductase-like"/>
</dbReference>
<keyword evidence="8" id="KW-1185">Reference proteome</keyword>
<dbReference type="EMBL" id="FOLO01000009">
    <property type="protein sequence ID" value="SFC41927.1"/>
    <property type="molecule type" value="Genomic_DNA"/>
</dbReference>
<keyword evidence="4" id="KW-0288">FMN</keyword>
<organism evidence="7 8">
    <name type="scientific">Pseudoalteromonas denitrificans DSM 6059</name>
    <dbReference type="NCBI Taxonomy" id="1123010"/>
    <lineage>
        <taxon>Bacteria</taxon>
        <taxon>Pseudomonadati</taxon>
        <taxon>Pseudomonadota</taxon>
        <taxon>Gammaproteobacteria</taxon>
        <taxon>Alteromonadales</taxon>
        <taxon>Pseudoalteromonadaceae</taxon>
        <taxon>Pseudoalteromonas</taxon>
    </lineage>
</organism>
<dbReference type="OrthoDB" id="9809288at2"/>
<feature type="domain" description="Nitroreductase" evidence="6">
    <location>
        <begin position="8"/>
        <end position="183"/>
    </location>
</feature>
<dbReference type="Pfam" id="PF00881">
    <property type="entry name" value="Nitroreductase"/>
    <property type="match status" value="1"/>
</dbReference>
<comment type="similarity">
    <text evidence="2">Belongs to the nitroreductase family.</text>
</comment>
<dbReference type="PANTHER" id="PTHR43673">
    <property type="entry name" value="NAD(P)H NITROREDUCTASE YDGI-RELATED"/>
    <property type="match status" value="1"/>
</dbReference>
<evidence type="ECO:0000313" key="7">
    <source>
        <dbReference type="EMBL" id="SFC41927.1"/>
    </source>
</evidence>
<dbReference type="AlphaFoldDB" id="A0A1I1J035"/>
<keyword evidence="3" id="KW-0285">Flavoprotein</keyword>
<name>A0A1I1J035_9GAMM</name>
<reference evidence="7 8" key="1">
    <citation type="submission" date="2016-10" db="EMBL/GenBank/DDBJ databases">
        <authorList>
            <person name="de Groot N.N."/>
        </authorList>
    </citation>
    <scope>NUCLEOTIDE SEQUENCE [LARGE SCALE GENOMIC DNA]</scope>
    <source>
        <strain evidence="7 8">DSM 6059</strain>
    </source>
</reference>
<evidence type="ECO:0000256" key="2">
    <source>
        <dbReference type="ARBA" id="ARBA00007118"/>
    </source>
</evidence>
<sequence>MSLIDALNWRYAVKKFNQQTLNKTQIKGLIESVRLAPSAYGIQPYQLIIVENPEFKTACLPHSYGQDKVAKCSHLLVLAHKTQFTQRDIAIFIAQLAVNQGKSINELTAYQKQIEADLLQRSSEEKNIWVQQQCYIALGTLLTYAAANHIDACPMTGFDITGINQALGLIDRGLSAVVLCPVGIRAEDDHSAFRPKHRLSHKDLVVTS</sequence>
<keyword evidence="5" id="KW-0560">Oxidoreductase</keyword>
<proteinExistence type="inferred from homology"/>